<dbReference type="EMBL" id="JAQQWN010000002">
    <property type="protein sequence ID" value="KAK8093519.1"/>
    <property type="molecule type" value="Genomic_DNA"/>
</dbReference>
<name>A0ABR1XA25_9PEZI</name>
<dbReference type="PANTHER" id="PTHR24148:SF64">
    <property type="entry name" value="HETEROKARYON INCOMPATIBILITY DOMAIN-CONTAINING PROTEIN"/>
    <property type="match status" value="1"/>
</dbReference>
<gene>
    <name evidence="3" type="ORF">PG997_000204</name>
</gene>
<dbReference type="Pfam" id="PF06985">
    <property type="entry name" value="HET"/>
    <property type="match status" value="1"/>
</dbReference>
<dbReference type="GeneID" id="92037579"/>
<feature type="compositionally biased region" description="Pro residues" evidence="1">
    <location>
        <begin position="509"/>
        <end position="522"/>
    </location>
</feature>
<dbReference type="InterPro" id="IPR010730">
    <property type="entry name" value="HET"/>
</dbReference>
<dbReference type="PANTHER" id="PTHR24148">
    <property type="entry name" value="ANKYRIN REPEAT DOMAIN-CONTAINING PROTEIN 39 HOMOLOG-RELATED"/>
    <property type="match status" value="1"/>
</dbReference>
<feature type="region of interest" description="Disordered" evidence="1">
    <location>
        <begin position="498"/>
        <end position="529"/>
    </location>
</feature>
<comment type="caution">
    <text evidence="3">The sequence shown here is derived from an EMBL/GenBank/DDBJ whole genome shotgun (WGS) entry which is preliminary data.</text>
</comment>
<evidence type="ECO:0000313" key="4">
    <source>
        <dbReference type="Proteomes" id="UP001433268"/>
    </source>
</evidence>
<feature type="domain" description="Heterokaryon incompatibility" evidence="2">
    <location>
        <begin position="48"/>
        <end position="212"/>
    </location>
</feature>
<protein>
    <recommendedName>
        <fullName evidence="2">Heterokaryon incompatibility domain-containing protein</fullName>
    </recommendedName>
</protein>
<dbReference type="InterPro" id="IPR052895">
    <property type="entry name" value="HetReg/Transcr_Mod"/>
</dbReference>
<sequence length="734" mass="82488">MPLSRIYGYEPLLKPNDIRLLDILPSIAAGEPPSITLRIANLSDEPDYEALSYVWGDPEKTEEILCNGHPVQVTANLRDALHQLRLPDRPRTLWADAVCINQSDLDERSRQVQIMHMIYKSCRRCVVWLGLADEHTDVALDVVQVMAEIVCAKVNVPMAELDNHLKVTGRDLLQAGEIGYSELLPPKDSRKWVSLFSLLSRQWFTRVWVIQEAFFSPDLLFHCGDRTCRYSALYYAADWVLTNGQPITYALHFAGADWDWYGTSRFNVMYLRPDLQSQQTQRLTDLLNHFSKFRATDPRDKVYALMHLPAFRREYPDVQPDYRRPTADVYVDVALRILHESRDPFLMLTMIDKAGNKKDSDVEGFVLNLPSWVPSWHRSETSLSISSGWYTLVTASGASEKAKATKAVRLVPPPEVSYCAQALRLLSTALKYIASFGSSSLVGEGAILGVMGFEFDVVHDVCELEFWGRRVPNEPRIPLFRPRTGPWAPYRPTKADEALFTSSSSSSSEPPPTTSTESPPPFHLDGRSGACPYPTEPDVVLAYALTLTGSCREYRGIYPIRCAASNVGHHASDFVAFLTWVRTLRRRSAEEGGGLADGSGLDDDYPARQHVPPGDFYPPGLYAADRPTLIDADAQQVAEMSVRYSIMAYSYNMGRCLYRTRRGYLGTGPDAVQRGDVVCVFMGGAVPFILRPRQKGDGYTLVGDAYVHGIMDGELVRDWEDGKAELDLREFHIH</sequence>
<evidence type="ECO:0000313" key="3">
    <source>
        <dbReference type="EMBL" id="KAK8093519.1"/>
    </source>
</evidence>
<keyword evidence="4" id="KW-1185">Reference proteome</keyword>
<evidence type="ECO:0000259" key="2">
    <source>
        <dbReference type="Pfam" id="PF06985"/>
    </source>
</evidence>
<accession>A0ABR1XA25</accession>
<dbReference type="Pfam" id="PF26639">
    <property type="entry name" value="Het-6_barrel"/>
    <property type="match status" value="1"/>
</dbReference>
<organism evidence="3 4">
    <name type="scientific">Apiospora hydei</name>
    <dbReference type="NCBI Taxonomy" id="1337664"/>
    <lineage>
        <taxon>Eukaryota</taxon>
        <taxon>Fungi</taxon>
        <taxon>Dikarya</taxon>
        <taxon>Ascomycota</taxon>
        <taxon>Pezizomycotina</taxon>
        <taxon>Sordariomycetes</taxon>
        <taxon>Xylariomycetidae</taxon>
        <taxon>Amphisphaeriales</taxon>
        <taxon>Apiosporaceae</taxon>
        <taxon>Apiospora</taxon>
    </lineage>
</organism>
<dbReference type="RefSeq" id="XP_066674292.1">
    <property type="nucleotide sequence ID" value="XM_066804519.1"/>
</dbReference>
<evidence type="ECO:0000256" key="1">
    <source>
        <dbReference type="SAM" id="MobiDB-lite"/>
    </source>
</evidence>
<proteinExistence type="predicted"/>
<reference evidence="3 4" key="1">
    <citation type="submission" date="2023-01" db="EMBL/GenBank/DDBJ databases">
        <title>Analysis of 21 Apiospora genomes using comparative genomics revels a genus with tremendous synthesis potential of carbohydrate active enzymes and secondary metabolites.</title>
        <authorList>
            <person name="Sorensen T."/>
        </authorList>
    </citation>
    <scope>NUCLEOTIDE SEQUENCE [LARGE SCALE GENOMIC DNA]</scope>
    <source>
        <strain evidence="3 4">CBS 114990</strain>
    </source>
</reference>
<dbReference type="Proteomes" id="UP001433268">
    <property type="component" value="Unassembled WGS sequence"/>
</dbReference>